<name>A0A348B5L7_9CREN</name>
<dbReference type="KEGG" id="sacd:HS1genome_1858"/>
<sequence length="54" mass="6304">MFGFKSGLKDLLRLYLDLQRRDVKGAEYRISNPWVLLRNKGVVRLSDGTEIPLR</sequence>
<reference evidence="3" key="2">
    <citation type="submission" date="2018-04" db="EMBL/GenBank/DDBJ databases">
        <title>Complete genome sequence of Sulfodiicoccus acidiphilus strain HS-1.</title>
        <authorList>
            <person name="Sakai H.D."/>
            <person name="Kurosawa N."/>
        </authorList>
    </citation>
    <scope>NUCLEOTIDE SEQUENCE [LARGE SCALE GENOMIC DNA]</scope>
    <source>
        <strain evidence="3">HS-1</strain>
    </source>
</reference>
<accession>A0A348B5L7</accession>
<dbReference type="EMBL" id="BMQS01000006">
    <property type="protein sequence ID" value="GGT92902.1"/>
    <property type="molecule type" value="Genomic_DNA"/>
</dbReference>
<reference evidence="2" key="4">
    <citation type="submission" date="2020-09" db="EMBL/GenBank/DDBJ databases">
        <authorList>
            <person name="Sun Q."/>
            <person name="Ohkuma M."/>
        </authorList>
    </citation>
    <scope>NUCLEOTIDE SEQUENCE</scope>
    <source>
        <strain evidence="2">JCM 31740</strain>
    </source>
</reference>
<reference evidence="2" key="1">
    <citation type="journal article" date="2014" name="Int. J. Syst. Evol. Microbiol.">
        <title>Complete genome sequence of Corynebacterium casei LMG S-19264T (=DSM 44701T), isolated from a smear-ripened cheese.</title>
        <authorList>
            <consortium name="US DOE Joint Genome Institute (JGI-PGF)"/>
            <person name="Walter F."/>
            <person name="Albersmeier A."/>
            <person name="Kalinowski J."/>
            <person name="Ruckert C."/>
        </authorList>
    </citation>
    <scope>NUCLEOTIDE SEQUENCE</scope>
    <source>
        <strain evidence="2">JCM 31740</strain>
    </source>
</reference>
<evidence type="ECO:0000313" key="2">
    <source>
        <dbReference type="EMBL" id="GGT92902.1"/>
    </source>
</evidence>
<evidence type="ECO:0000313" key="3">
    <source>
        <dbReference type="Proteomes" id="UP000276741"/>
    </source>
</evidence>
<dbReference type="GeneID" id="43516668"/>
<dbReference type="EMBL" id="AP018553">
    <property type="protein sequence ID" value="BBD73469.1"/>
    <property type="molecule type" value="Genomic_DNA"/>
</dbReference>
<reference evidence="1" key="3">
    <citation type="journal article" date="2019" name="BMC Res. Notes">
        <title>Complete genome sequence of the Sulfodiicoccus acidiphilus strain HS-1T, the first crenarchaeon that lacks polB3, isolated from an acidic hot spring in Ohwaku-dani, Hakone, Japan.</title>
        <authorList>
            <person name="Sakai H.D."/>
            <person name="Kurosawa N."/>
        </authorList>
    </citation>
    <scope>NUCLEOTIDE SEQUENCE</scope>
    <source>
        <strain evidence="1">HS-1</strain>
    </source>
</reference>
<proteinExistence type="predicted"/>
<keyword evidence="3" id="KW-1185">Reference proteome</keyword>
<gene>
    <name evidence="2" type="ORF">GCM10007116_08390</name>
    <name evidence="1" type="ORF">HS1genome_1858</name>
</gene>
<organism evidence="1 3">
    <name type="scientific">Sulfodiicoccus acidiphilus</name>
    <dbReference type="NCBI Taxonomy" id="1670455"/>
    <lineage>
        <taxon>Archaea</taxon>
        <taxon>Thermoproteota</taxon>
        <taxon>Thermoprotei</taxon>
        <taxon>Sulfolobales</taxon>
        <taxon>Sulfolobaceae</taxon>
        <taxon>Sulfodiicoccus</taxon>
    </lineage>
</organism>
<dbReference type="Proteomes" id="UP000616143">
    <property type="component" value="Unassembled WGS sequence"/>
</dbReference>
<evidence type="ECO:0000313" key="1">
    <source>
        <dbReference type="EMBL" id="BBD73469.1"/>
    </source>
</evidence>
<dbReference type="AlphaFoldDB" id="A0A348B5L7"/>
<protein>
    <submittedName>
        <fullName evidence="1">Uncharacterized protein</fullName>
    </submittedName>
</protein>
<dbReference type="RefSeq" id="WP_158613777.1">
    <property type="nucleotide sequence ID" value="NZ_AP018553.1"/>
</dbReference>
<dbReference type="Proteomes" id="UP000276741">
    <property type="component" value="Chromosome"/>
</dbReference>